<evidence type="ECO:0000313" key="3">
    <source>
        <dbReference type="Proteomes" id="UP001148786"/>
    </source>
</evidence>
<feature type="compositionally biased region" description="Basic and acidic residues" evidence="1">
    <location>
        <begin position="53"/>
        <end position="69"/>
    </location>
</feature>
<dbReference type="Proteomes" id="UP001148786">
    <property type="component" value="Unassembled WGS sequence"/>
</dbReference>
<name>A0A9W8MW86_9AGAR</name>
<evidence type="ECO:0000313" key="2">
    <source>
        <dbReference type="EMBL" id="KAJ3506902.1"/>
    </source>
</evidence>
<dbReference type="EMBL" id="JANKHO010000714">
    <property type="protein sequence ID" value="KAJ3506902.1"/>
    <property type="molecule type" value="Genomic_DNA"/>
</dbReference>
<dbReference type="OrthoDB" id="1046782at2759"/>
<protein>
    <submittedName>
        <fullName evidence="2">Uncharacterized protein</fullName>
    </submittedName>
</protein>
<dbReference type="Gene3D" id="2.100.10.50">
    <property type="match status" value="1"/>
</dbReference>
<reference evidence="2" key="1">
    <citation type="submission" date="2022-07" db="EMBL/GenBank/DDBJ databases">
        <title>Genome Sequence of Agrocybe chaxingu.</title>
        <authorList>
            <person name="Buettner E."/>
        </authorList>
    </citation>
    <scope>NUCLEOTIDE SEQUENCE</scope>
    <source>
        <strain evidence="2">MP-N11</strain>
    </source>
</reference>
<comment type="caution">
    <text evidence="2">The sequence shown here is derived from an EMBL/GenBank/DDBJ whole genome shotgun (WGS) entry which is preliminary data.</text>
</comment>
<keyword evidence="3" id="KW-1185">Reference proteome</keyword>
<sequence>MPSQEPRDAVTELRSAGDDINRGFGGDFTWIVSAFTSEHNSACTGFQIAVQEKTDAQTKDPARGREERVATFSRSPPAGYHGMSADLNKDRKGSFLYVVWQVWEQPLDQRFVSNVGVVYGTMPSQEPEGAITDIYDGGDDISKDFGGSFVWLVPSFTADIRLACTNFSLAIQNNVDDRYQDLTKGAGFDVRYLLPISDVGSPYKITSLRLLRSSSAVSSPPQGYVGMSVDSNRDRKKDYLYLIWKAVFTSGPTFVSGVNVAYGDMPSEEPRGAVTELRGKGGDINKDFGGSYVWIVPIYKTDARNACTDLQILIQDDRDARYDDLARGPGDFEHPPAQIIQPNFISSLWLPDINKDWKGSYLYLVWTKTILPSTAGPTPGSFDIPADAPANISRISNLNMLYCVLVDVPGMSKIVFSGTGFDTLMTTPAGKDTVTIDASSDVKRTVLVKIQHSTDGGRSYRVKFGSECDDNGSYNDAQLLASNFLPNPSIPSPIIPGHTKRSANMLYLHAKVYFRREDGSGPELEGEITVDFDMDYEIAVKGWFTQPGGVGNSIDPAGRNTKAVAELRIYEEPGSIFNWICVRWDSATLRSPAWRTRFSSSIRRFIMWVPLKGLYLMKALSDVDPRRNVPQPGNFDELHPGSLTFNEIP</sequence>
<gene>
    <name evidence="2" type="ORF">NLJ89_g6603</name>
</gene>
<accession>A0A9W8MW86</accession>
<proteinExistence type="predicted"/>
<feature type="region of interest" description="Disordered" evidence="1">
    <location>
        <begin position="53"/>
        <end position="75"/>
    </location>
</feature>
<evidence type="ECO:0000256" key="1">
    <source>
        <dbReference type="SAM" id="MobiDB-lite"/>
    </source>
</evidence>
<dbReference type="AlphaFoldDB" id="A0A9W8MW86"/>
<organism evidence="2 3">
    <name type="scientific">Agrocybe chaxingu</name>
    <dbReference type="NCBI Taxonomy" id="84603"/>
    <lineage>
        <taxon>Eukaryota</taxon>
        <taxon>Fungi</taxon>
        <taxon>Dikarya</taxon>
        <taxon>Basidiomycota</taxon>
        <taxon>Agaricomycotina</taxon>
        <taxon>Agaricomycetes</taxon>
        <taxon>Agaricomycetidae</taxon>
        <taxon>Agaricales</taxon>
        <taxon>Agaricineae</taxon>
        <taxon>Strophariaceae</taxon>
        <taxon>Agrocybe</taxon>
    </lineage>
</organism>